<dbReference type="EMBL" id="AP014960">
    <property type="protein sequence ID" value="BAS89191.1"/>
    <property type="molecule type" value="Genomic_DNA"/>
</dbReference>
<reference evidence="3" key="1">
    <citation type="journal article" date="2005" name="Nature">
        <title>The map-based sequence of the rice genome.</title>
        <authorList>
            <consortium name="International rice genome sequencing project (IRGSP)"/>
            <person name="Matsumoto T."/>
            <person name="Wu J."/>
            <person name="Kanamori H."/>
            <person name="Katayose Y."/>
            <person name="Fujisawa M."/>
            <person name="Namiki N."/>
            <person name="Mizuno H."/>
            <person name="Yamamoto K."/>
            <person name="Antonio B.A."/>
            <person name="Baba T."/>
            <person name="Sakata K."/>
            <person name="Nagamura Y."/>
            <person name="Aoki H."/>
            <person name="Arikawa K."/>
            <person name="Arita K."/>
            <person name="Bito T."/>
            <person name="Chiden Y."/>
            <person name="Fujitsuka N."/>
            <person name="Fukunaka R."/>
            <person name="Hamada M."/>
            <person name="Harada C."/>
            <person name="Hayashi A."/>
            <person name="Hijishita S."/>
            <person name="Honda M."/>
            <person name="Hosokawa S."/>
            <person name="Ichikawa Y."/>
            <person name="Idonuma A."/>
            <person name="Iijima M."/>
            <person name="Ikeda M."/>
            <person name="Ikeno M."/>
            <person name="Ito K."/>
            <person name="Ito S."/>
            <person name="Ito T."/>
            <person name="Ito Y."/>
            <person name="Ito Y."/>
            <person name="Iwabuchi A."/>
            <person name="Kamiya K."/>
            <person name="Karasawa W."/>
            <person name="Kurita K."/>
            <person name="Katagiri S."/>
            <person name="Kikuta A."/>
            <person name="Kobayashi H."/>
            <person name="Kobayashi N."/>
            <person name="Machita K."/>
            <person name="Maehara T."/>
            <person name="Masukawa M."/>
            <person name="Mizubayashi T."/>
            <person name="Mukai Y."/>
            <person name="Nagasaki H."/>
            <person name="Nagata Y."/>
            <person name="Naito S."/>
            <person name="Nakashima M."/>
            <person name="Nakama Y."/>
            <person name="Nakamichi Y."/>
            <person name="Nakamura M."/>
            <person name="Meguro A."/>
            <person name="Negishi M."/>
            <person name="Ohta I."/>
            <person name="Ohta T."/>
            <person name="Okamoto M."/>
            <person name="Ono N."/>
            <person name="Saji S."/>
            <person name="Sakaguchi M."/>
            <person name="Sakai K."/>
            <person name="Shibata M."/>
            <person name="Shimokawa T."/>
            <person name="Song J."/>
            <person name="Takazaki Y."/>
            <person name="Terasawa K."/>
            <person name="Tsugane M."/>
            <person name="Tsuji K."/>
            <person name="Ueda S."/>
            <person name="Waki K."/>
            <person name="Yamagata H."/>
            <person name="Yamamoto M."/>
            <person name="Yamamoto S."/>
            <person name="Yamane H."/>
            <person name="Yoshiki S."/>
            <person name="Yoshihara R."/>
            <person name="Yukawa K."/>
            <person name="Zhong H."/>
            <person name="Yano M."/>
            <person name="Yuan Q."/>
            <person name="Ouyang S."/>
            <person name="Liu J."/>
            <person name="Jones K.M."/>
            <person name="Gansberger K."/>
            <person name="Moffat K."/>
            <person name="Hill J."/>
            <person name="Bera J."/>
            <person name="Fadrosh D."/>
            <person name="Jin S."/>
            <person name="Johri S."/>
            <person name="Kim M."/>
            <person name="Overton L."/>
            <person name="Reardon M."/>
            <person name="Tsitrin T."/>
            <person name="Vuong H."/>
            <person name="Weaver B."/>
            <person name="Ciecko A."/>
            <person name="Tallon L."/>
            <person name="Jackson J."/>
            <person name="Pai G."/>
            <person name="Aken S.V."/>
            <person name="Utterback T."/>
            <person name="Reidmuller S."/>
            <person name="Feldblyum T."/>
            <person name="Hsiao J."/>
            <person name="Zismann V."/>
            <person name="Iobst S."/>
            <person name="de Vazeille A.R."/>
            <person name="Buell C.R."/>
            <person name="Ying K."/>
            <person name="Li Y."/>
            <person name="Lu T."/>
            <person name="Huang Y."/>
            <person name="Zhao Q."/>
            <person name="Feng Q."/>
            <person name="Zhang L."/>
            <person name="Zhu J."/>
            <person name="Weng Q."/>
            <person name="Mu J."/>
            <person name="Lu Y."/>
            <person name="Fan D."/>
            <person name="Liu Y."/>
            <person name="Guan J."/>
            <person name="Zhang Y."/>
            <person name="Yu S."/>
            <person name="Liu X."/>
            <person name="Zhang Y."/>
            <person name="Hong G."/>
            <person name="Han B."/>
            <person name="Choisne N."/>
            <person name="Demange N."/>
            <person name="Orjeda G."/>
            <person name="Samain S."/>
            <person name="Cattolico L."/>
            <person name="Pelletier E."/>
            <person name="Couloux A."/>
            <person name="Segurens B."/>
            <person name="Wincker P."/>
            <person name="D'Hont A."/>
            <person name="Scarpelli C."/>
            <person name="Weissenbach J."/>
            <person name="Salanoubat M."/>
            <person name="Quetier F."/>
            <person name="Yu Y."/>
            <person name="Kim H.R."/>
            <person name="Rambo T."/>
            <person name="Currie J."/>
            <person name="Collura K."/>
            <person name="Luo M."/>
            <person name="Yang T."/>
            <person name="Ammiraju J.S.S."/>
            <person name="Engler F."/>
            <person name="Soderlund C."/>
            <person name="Wing R.A."/>
            <person name="Palmer L.E."/>
            <person name="de la Bastide M."/>
            <person name="Spiegel L."/>
            <person name="Nascimento L."/>
            <person name="Zutavern T."/>
            <person name="O'Shaughnessy A."/>
            <person name="Dike S."/>
            <person name="Dedhia N."/>
            <person name="Preston R."/>
            <person name="Balija V."/>
            <person name="McCombie W.R."/>
            <person name="Chow T."/>
            <person name="Chen H."/>
            <person name="Chung M."/>
            <person name="Chen C."/>
            <person name="Shaw J."/>
            <person name="Wu H."/>
            <person name="Hsiao K."/>
            <person name="Chao Y."/>
            <person name="Chu M."/>
            <person name="Cheng C."/>
            <person name="Hour A."/>
            <person name="Lee P."/>
            <person name="Lin S."/>
            <person name="Lin Y."/>
            <person name="Liou J."/>
            <person name="Liu S."/>
            <person name="Hsing Y."/>
            <person name="Raghuvanshi S."/>
            <person name="Mohanty A."/>
            <person name="Bharti A.K."/>
            <person name="Gaur A."/>
            <person name="Gupta V."/>
            <person name="Kumar D."/>
            <person name="Ravi V."/>
            <person name="Vij S."/>
            <person name="Kapur A."/>
            <person name="Khurana P."/>
            <person name="Khurana P."/>
            <person name="Khurana J.P."/>
            <person name="Tyagi A.K."/>
            <person name="Gaikwad K."/>
            <person name="Singh A."/>
            <person name="Dalal V."/>
            <person name="Srivastava S."/>
            <person name="Dixit A."/>
            <person name="Pal A.K."/>
            <person name="Ghazi I.A."/>
            <person name="Yadav M."/>
            <person name="Pandit A."/>
            <person name="Bhargava A."/>
            <person name="Sureshbabu K."/>
            <person name="Batra K."/>
            <person name="Sharma T.R."/>
            <person name="Mohapatra T."/>
            <person name="Singh N.K."/>
            <person name="Messing J."/>
            <person name="Nelson A.B."/>
            <person name="Fuks G."/>
            <person name="Kavchok S."/>
            <person name="Keizer G."/>
            <person name="Linton E."/>
            <person name="Llaca V."/>
            <person name="Song R."/>
            <person name="Tanyolac B."/>
            <person name="Young S."/>
            <person name="Ho-Il K."/>
            <person name="Hahn J.H."/>
            <person name="Sangsakoo G."/>
            <person name="Vanavichit A."/>
            <person name="de Mattos Luiz.A.T."/>
            <person name="Zimmer P.D."/>
            <person name="Malone G."/>
            <person name="Dellagostin O."/>
            <person name="de Oliveira A.C."/>
            <person name="Bevan M."/>
            <person name="Bancroft I."/>
            <person name="Minx P."/>
            <person name="Cordum H."/>
            <person name="Wilson R."/>
            <person name="Cheng Z."/>
            <person name="Jin W."/>
            <person name="Jiang J."/>
            <person name="Leong S.A."/>
            <person name="Iwama H."/>
            <person name="Gojobori T."/>
            <person name="Itoh T."/>
            <person name="Niimura Y."/>
            <person name="Fujii Y."/>
            <person name="Habara T."/>
            <person name="Sakai H."/>
            <person name="Sato Y."/>
            <person name="Wilson G."/>
            <person name="Kumar K."/>
            <person name="McCouch S."/>
            <person name="Juretic N."/>
            <person name="Hoen D."/>
            <person name="Wright S."/>
            <person name="Bruskiewich R."/>
            <person name="Bureau T."/>
            <person name="Miyao A."/>
            <person name="Hirochika H."/>
            <person name="Nishikawa T."/>
            <person name="Kadowaki K."/>
            <person name="Sugiura M."/>
            <person name="Burr B."/>
            <person name="Sasaki T."/>
        </authorList>
    </citation>
    <scope>NUCLEOTIDE SEQUENCE [LARGE SCALE GENOMIC DNA]</scope>
    <source>
        <strain evidence="3">cv. Nipponbare</strain>
    </source>
</reference>
<reference evidence="2 3" key="3">
    <citation type="journal article" date="2013" name="Rice">
        <title>Improvement of the Oryza sativa Nipponbare reference genome using next generation sequence and optical map data.</title>
        <authorList>
            <person name="Kawahara Y."/>
            <person name="de la Bastide M."/>
            <person name="Hamilton J.P."/>
            <person name="Kanamori H."/>
            <person name="McCombie W.R."/>
            <person name="Ouyang S."/>
            <person name="Schwartz D.C."/>
            <person name="Tanaka T."/>
            <person name="Wu J."/>
            <person name="Zhou S."/>
            <person name="Childs K.L."/>
            <person name="Davidson R.M."/>
            <person name="Lin H."/>
            <person name="Quesada-Ocampo L."/>
            <person name="Vaillancourt B."/>
            <person name="Sakai H."/>
            <person name="Lee S.S."/>
            <person name="Kim J."/>
            <person name="Numa H."/>
            <person name="Itoh T."/>
            <person name="Buell C.R."/>
            <person name="Matsumoto T."/>
        </authorList>
    </citation>
    <scope>NUCLEOTIDE SEQUENCE [LARGE SCALE GENOMIC DNA]</scope>
    <source>
        <strain evidence="3">cv. Nipponbare</strain>
    </source>
</reference>
<gene>
    <name evidence="2" type="ordered locus">Os04g0420700</name>
    <name evidence="2" type="ORF">OSNPB_040420700</name>
</gene>
<organism evidence="2 3">
    <name type="scientific">Oryza sativa subsp. japonica</name>
    <name type="common">Rice</name>
    <dbReference type="NCBI Taxonomy" id="39947"/>
    <lineage>
        <taxon>Eukaryota</taxon>
        <taxon>Viridiplantae</taxon>
        <taxon>Streptophyta</taxon>
        <taxon>Embryophyta</taxon>
        <taxon>Tracheophyta</taxon>
        <taxon>Spermatophyta</taxon>
        <taxon>Magnoliopsida</taxon>
        <taxon>Liliopsida</taxon>
        <taxon>Poales</taxon>
        <taxon>Poaceae</taxon>
        <taxon>BOP clade</taxon>
        <taxon>Oryzoideae</taxon>
        <taxon>Oryzeae</taxon>
        <taxon>Oryzinae</taxon>
        <taxon>Oryza</taxon>
        <taxon>Oryza sativa</taxon>
    </lineage>
</organism>
<accession>A0A0P0WA20</accession>
<protein>
    <submittedName>
        <fullName evidence="2">Os04g0420700 protein</fullName>
    </submittedName>
</protein>
<dbReference type="Gramene" id="Os04t0420700-00">
    <property type="protein sequence ID" value="Os04t0420700-00"/>
    <property type="gene ID" value="Os04g0420700"/>
</dbReference>
<proteinExistence type="predicted"/>
<keyword evidence="1" id="KW-1133">Transmembrane helix</keyword>
<evidence type="ECO:0000256" key="1">
    <source>
        <dbReference type="SAM" id="Phobius"/>
    </source>
</evidence>
<feature type="transmembrane region" description="Helical" evidence="1">
    <location>
        <begin position="72"/>
        <end position="94"/>
    </location>
</feature>
<evidence type="ECO:0000313" key="2">
    <source>
        <dbReference type="EMBL" id="BAS89191.1"/>
    </source>
</evidence>
<keyword evidence="1" id="KW-0472">Membrane</keyword>
<reference evidence="2 3" key="2">
    <citation type="journal article" date="2013" name="Plant Cell Physiol.">
        <title>Rice Annotation Project Database (RAP-DB): an integrative and interactive database for rice genomics.</title>
        <authorList>
            <person name="Sakai H."/>
            <person name="Lee S.S."/>
            <person name="Tanaka T."/>
            <person name="Numa H."/>
            <person name="Kim J."/>
            <person name="Kawahara Y."/>
            <person name="Wakimoto H."/>
            <person name="Yang C.C."/>
            <person name="Iwamoto M."/>
            <person name="Abe T."/>
            <person name="Yamada Y."/>
            <person name="Muto A."/>
            <person name="Inokuchi H."/>
            <person name="Ikemura T."/>
            <person name="Matsumoto T."/>
            <person name="Sasaki T."/>
            <person name="Itoh T."/>
        </authorList>
    </citation>
    <scope>NUCLEOTIDE SEQUENCE [LARGE SCALE GENOMIC DNA]</scope>
    <source>
        <strain evidence="3">cv. Nipponbare</strain>
    </source>
</reference>
<dbReference type="PaxDb" id="39947-A0A0P0WA20"/>
<dbReference type="AlphaFoldDB" id="A0A0P0WA20"/>
<dbReference type="InParanoid" id="A0A0P0WA20"/>
<sequence length="98" mass="11212">MVESFRYPMNTEPKLPPPNLFEKFLVARCRSVYRNAVIPIPSSGFSCVQANHFPLLFQTISRRIIKNKTPMLAPMATPIIFPLIFLCEFCNSFAASRM</sequence>
<dbReference type="Proteomes" id="UP000059680">
    <property type="component" value="Chromosome 4"/>
</dbReference>
<keyword evidence="3" id="KW-1185">Reference proteome</keyword>
<name>A0A0P0WA20_ORYSJ</name>
<evidence type="ECO:0000313" key="3">
    <source>
        <dbReference type="Proteomes" id="UP000059680"/>
    </source>
</evidence>
<keyword evidence="1" id="KW-0812">Transmembrane</keyword>